<reference evidence="5" key="1">
    <citation type="submission" date="2024-02" db="EMBL/GenBank/DDBJ databases">
        <title>Genome sequences of strain Gemmobacter sp. JM10B15.</title>
        <authorList>
            <person name="Zhang M."/>
        </authorList>
    </citation>
    <scope>NUCLEOTIDE SEQUENCE</scope>
    <source>
        <strain evidence="5">JM10B15</strain>
    </source>
</reference>
<accession>A0ABU8BXY5</accession>
<dbReference type="InterPro" id="IPR045864">
    <property type="entry name" value="aa-tRNA-synth_II/BPL/LPL"/>
</dbReference>
<evidence type="ECO:0000256" key="3">
    <source>
        <dbReference type="ARBA" id="ARBA00022840"/>
    </source>
</evidence>
<keyword evidence="3" id="KW-0067">ATP-binding</keyword>
<dbReference type="SUPFAM" id="SSF55681">
    <property type="entry name" value="Class II aaRS and biotin synthetases"/>
    <property type="match status" value="1"/>
</dbReference>
<evidence type="ECO:0000256" key="2">
    <source>
        <dbReference type="ARBA" id="ARBA00022741"/>
    </source>
</evidence>
<dbReference type="InterPro" id="IPR004525">
    <property type="entry name" value="EpmA"/>
</dbReference>
<sequence length="348" mass="38720">MTRSARLEWWKPAVHEGRRPALLARNRILAGLRQWLAEHDFLEVDPAALALSPGNEAHLHGFATTLIGNDGQGQPMYLHTSPEFAMKKLLAAGETRIASFAHVWRNRERGPRHSPEFTMLEWYRVGEDYTVLMQDCMEFMQLAATAAGSGLFCWDGATCDPFAAPERLSVAEAFSRYAGIDLLATLDAEGEPDTARLAAAVDAAGLRRATDDTWSDLFSRVLSERVEPHLGQGRATILDRYPAAEAALARRAPDDPRVSERFELYACGVELANGFGELTNPVEQRRRFELEMAEKQRVYGETYPLDEDFLEALALMPPASGIALGFDRLVMLATHAPRIDDVIWTPLP</sequence>
<evidence type="ECO:0000259" key="4">
    <source>
        <dbReference type="PROSITE" id="PS50862"/>
    </source>
</evidence>
<dbReference type="InterPro" id="IPR004364">
    <property type="entry name" value="Aa-tRNA-synt_II"/>
</dbReference>
<organism evidence="5 6">
    <name type="scientific">Gemmobacter denitrificans</name>
    <dbReference type="NCBI Taxonomy" id="3123040"/>
    <lineage>
        <taxon>Bacteria</taxon>
        <taxon>Pseudomonadati</taxon>
        <taxon>Pseudomonadota</taxon>
        <taxon>Alphaproteobacteria</taxon>
        <taxon>Rhodobacterales</taxon>
        <taxon>Paracoccaceae</taxon>
        <taxon>Gemmobacter</taxon>
    </lineage>
</organism>
<dbReference type="InterPro" id="IPR018149">
    <property type="entry name" value="Lys-tRNA-synth_II_C"/>
</dbReference>
<feature type="domain" description="Aminoacyl-transfer RNA synthetases class-II family profile" evidence="4">
    <location>
        <begin position="25"/>
        <end position="346"/>
    </location>
</feature>
<dbReference type="Pfam" id="PF00152">
    <property type="entry name" value="tRNA-synt_2"/>
    <property type="match status" value="1"/>
</dbReference>
<dbReference type="RefSeq" id="WP_335423849.1">
    <property type="nucleotide sequence ID" value="NZ_JBALHR010000008.1"/>
</dbReference>
<keyword evidence="6" id="KW-1185">Reference proteome</keyword>
<dbReference type="Proteomes" id="UP001431963">
    <property type="component" value="Unassembled WGS sequence"/>
</dbReference>
<keyword evidence="1" id="KW-0436">Ligase</keyword>
<dbReference type="PROSITE" id="PS50862">
    <property type="entry name" value="AA_TRNA_LIGASE_II"/>
    <property type="match status" value="1"/>
</dbReference>
<proteinExistence type="predicted"/>
<gene>
    <name evidence="5" type="primary">epmA</name>
    <name evidence="5" type="ORF">V6590_13245</name>
</gene>
<dbReference type="PANTHER" id="PTHR42918:SF6">
    <property type="entry name" value="ELONGATION FACTOR P--(R)-BETA-LYSINE LIGASE"/>
    <property type="match status" value="1"/>
</dbReference>
<dbReference type="NCBIfam" id="TIGR00462">
    <property type="entry name" value="genX"/>
    <property type="match status" value="1"/>
</dbReference>
<dbReference type="InterPro" id="IPR006195">
    <property type="entry name" value="aa-tRNA-synth_II"/>
</dbReference>
<name>A0ABU8BXY5_9RHOB</name>
<evidence type="ECO:0000313" key="6">
    <source>
        <dbReference type="Proteomes" id="UP001431963"/>
    </source>
</evidence>
<dbReference type="NCBIfam" id="NF006828">
    <property type="entry name" value="PRK09350.1"/>
    <property type="match status" value="1"/>
</dbReference>
<keyword evidence="2" id="KW-0547">Nucleotide-binding</keyword>
<evidence type="ECO:0000256" key="1">
    <source>
        <dbReference type="ARBA" id="ARBA00022598"/>
    </source>
</evidence>
<dbReference type="PANTHER" id="PTHR42918">
    <property type="entry name" value="LYSYL-TRNA SYNTHETASE"/>
    <property type="match status" value="1"/>
</dbReference>
<dbReference type="EMBL" id="JBALHR010000008">
    <property type="protein sequence ID" value="MEH7829117.1"/>
    <property type="molecule type" value="Genomic_DNA"/>
</dbReference>
<comment type="caution">
    <text evidence="5">The sequence shown here is derived from an EMBL/GenBank/DDBJ whole genome shotgun (WGS) entry which is preliminary data.</text>
</comment>
<protein>
    <submittedName>
        <fullName evidence="5">EF-P lysine aminoacylase EpmA</fullName>
    </submittedName>
</protein>
<dbReference type="PRINTS" id="PR00982">
    <property type="entry name" value="TRNASYNTHLYS"/>
</dbReference>
<dbReference type="Gene3D" id="3.30.930.10">
    <property type="entry name" value="Bira Bifunctional Protein, Domain 2"/>
    <property type="match status" value="1"/>
</dbReference>
<evidence type="ECO:0000313" key="5">
    <source>
        <dbReference type="EMBL" id="MEH7829117.1"/>
    </source>
</evidence>